<evidence type="ECO:0000256" key="14">
    <source>
        <dbReference type="ARBA" id="ARBA00023166"/>
    </source>
</evidence>
<keyword evidence="10" id="KW-0560">Oxidoreductase</keyword>
<feature type="transmembrane region" description="Helical" evidence="21">
    <location>
        <begin position="289"/>
        <end position="308"/>
    </location>
</feature>
<dbReference type="InterPro" id="IPR001171">
    <property type="entry name" value="ERG24_DHCR-like"/>
</dbReference>
<keyword evidence="22" id="KW-1185">Reference proteome</keyword>
<keyword evidence="8" id="KW-0752">Steroid biosynthesis</keyword>
<dbReference type="GO" id="GO:0016132">
    <property type="term" value="P:brassinosteroid biosynthetic process"/>
    <property type="evidence" value="ECO:0007669"/>
    <property type="project" value="TreeGrafter"/>
</dbReference>
<evidence type="ECO:0000256" key="19">
    <source>
        <dbReference type="ARBA" id="ARBA00047826"/>
    </source>
</evidence>
<evidence type="ECO:0000256" key="8">
    <source>
        <dbReference type="ARBA" id="ARBA00022955"/>
    </source>
</evidence>
<keyword evidence="6" id="KW-0152">Cholesterol biosynthesis</keyword>
<keyword evidence="13 21" id="KW-0472">Membrane</keyword>
<dbReference type="WBParaSite" id="PgR036_g073_t01">
    <property type="protein sequence ID" value="PgR036_g073_t01"/>
    <property type="gene ID" value="PgR036_g073"/>
</dbReference>
<comment type="subcellular location">
    <subcellularLocation>
        <location evidence="1">Membrane</location>
        <topology evidence="1">Multi-pass membrane protein</topology>
    </subcellularLocation>
</comment>
<comment type="catalytic activity">
    <reaction evidence="18">
        <text>cholesterol + NADP(+) = 7-dehydrocholesterol + NADPH + H(+)</text>
        <dbReference type="Rhea" id="RHEA:23984"/>
        <dbReference type="ChEBI" id="CHEBI:15378"/>
        <dbReference type="ChEBI" id="CHEBI:16113"/>
        <dbReference type="ChEBI" id="CHEBI:17759"/>
        <dbReference type="ChEBI" id="CHEBI:57783"/>
        <dbReference type="ChEBI" id="CHEBI:58349"/>
        <dbReference type="EC" id="1.3.1.21"/>
    </reaction>
    <physiologicalReaction direction="right-to-left" evidence="18">
        <dbReference type="Rhea" id="RHEA:23986"/>
    </physiologicalReaction>
</comment>
<evidence type="ECO:0000256" key="2">
    <source>
        <dbReference type="ARBA" id="ARBA00005402"/>
    </source>
</evidence>
<organism evidence="22 23">
    <name type="scientific">Parascaris univalens</name>
    <name type="common">Nematode worm</name>
    <dbReference type="NCBI Taxonomy" id="6257"/>
    <lineage>
        <taxon>Eukaryota</taxon>
        <taxon>Metazoa</taxon>
        <taxon>Ecdysozoa</taxon>
        <taxon>Nematoda</taxon>
        <taxon>Chromadorea</taxon>
        <taxon>Rhabditida</taxon>
        <taxon>Spirurina</taxon>
        <taxon>Ascaridomorpha</taxon>
        <taxon>Ascaridoidea</taxon>
        <taxon>Ascarididae</taxon>
        <taxon>Parascaris</taxon>
    </lineage>
</organism>
<keyword evidence="3" id="KW-0444">Lipid biosynthesis</keyword>
<reference evidence="23" key="1">
    <citation type="submission" date="2022-11" db="UniProtKB">
        <authorList>
            <consortium name="WormBaseParasite"/>
        </authorList>
    </citation>
    <scope>IDENTIFICATION</scope>
</reference>
<evidence type="ECO:0000256" key="10">
    <source>
        <dbReference type="ARBA" id="ARBA00023002"/>
    </source>
</evidence>
<evidence type="ECO:0000313" key="23">
    <source>
        <dbReference type="WBParaSite" id="PgR036_g073_t01"/>
    </source>
</evidence>
<keyword evidence="7" id="KW-0521">NADP</keyword>
<evidence type="ECO:0000256" key="5">
    <source>
        <dbReference type="ARBA" id="ARBA00022692"/>
    </source>
</evidence>
<evidence type="ECO:0000256" key="21">
    <source>
        <dbReference type="SAM" id="Phobius"/>
    </source>
</evidence>
<proteinExistence type="inferred from homology"/>
<dbReference type="Proteomes" id="UP000887569">
    <property type="component" value="Unplaced"/>
</dbReference>
<evidence type="ECO:0000256" key="13">
    <source>
        <dbReference type="ARBA" id="ARBA00023136"/>
    </source>
</evidence>
<evidence type="ECO:0000256" key="6">
    <source>
        <dbReference type="ARBA" id="ARBA00022778"/>
    </source>
</evidence>
<dbReference type="AlphaFoldDB" id="A0A915BE70"/>
<dbReference type="Pfam" id="PF01222">
    <property type="entry name" value="ERG4_ERG24"/>
    <property type="match status" value="1"/>
</dbReference>
<keyword evidence="15" id="KW-0753">Steroid metabolism</keyword>
<feature type="transmembrane region" description="Helical" evidence="21">
    <location>
        <begin position="46"/>
        <end position="68"/>
    </location>
</feature>
<evidence type="ECO:0000256" key="16">
    <source>
        <dbReference type="ARBA" id="ARBA00038851"/>
    </source>
</evidence>
<evidence type="ECO:0000256" key="1">
    <source>
        <dbReference type="ARBA" id="ARBA00004141"/>
    </source>
</evidence>
<feature type="transmembrane region" description="Helical" evidence="21">
    <location>
        <begin position="314"/>
        <end position="334"/>
    </location>
</feature>
<feature type="transmembrane region" description="Helical" evidence="21">
    <location>
        <begin position="409"/>
        <end position="427"/>
    </location>
</feature>
<name>A0A915BE70_PARUN</name>
<feature type="transmembrane region" description="Helical" evidence="21">
    <location>
        <begin position="169"/>
        <end position="186"/>
    </location>
</feature>
<evidence type="ECO:0000256" key="15">
    <source>
        <dbReference type="ARBA" id="ARBA00023221"/>
    </source>
</evidence>
<evidence type="ECO:0000256" key="4">
    <source>
        <dbReference type="ARBA" id="ARBA00022548"/>
    </source>
</evidence>
<keyword evidence="9 21" id="KW-1133">Transmembrane helix</keyword>
<keyword evidence="5 21" id="KW-0812">Transmembrane</keyword>
<keyword evidence="4" id="KW-0153">Cholesterol metabolism</keyword>
<sequence length="457" mass="52531">MLRNNRRSSLGGSSLSISSRKSSVNPKDIERIQAAVQKRRQISSQLIICILITSPIFIFCYNCAIIRYEGSMIKLLTDFFSGKLEFSHILPMPTNSTAWKVLIFVVLLQFVFSLVLPYDTVIVLNNYGEREWRKMNGFWSCVLLVLLYIMGASLGFYKGTVICSYWTEILSLLNTLSFVLAIILYMKFQLTEPSTLEAIYDIFYGSELAPTMFDVDVKHFLTYRVAFTIWPLYIISSLYHSYSLHGRITDGLFACSALQLTYIAKTLWLEHLHFSRLDAQVDKAGFYRIWGALVFMPALYLTPVTVMAKSGISLPLPVCLLLFIGGLMSIYITADIDRQRFNFRHANGNMKVWGRDPFFISAKFKRDNGEVGTNLLLGSGWWGLSRHLNYAVEWLTFASWTILPGSLTFLHYLPLIFLAIFLWMRMVQDESRCLAKYGHGWIQYKNRVPFLIVPSLY</sequence>
<evidence type="ECO:0000256" key="18">
    <source>
        <dbReference type="ARBA" id="ARBA00047795"/>
    </source>
</evidence>
<evidence type="ECO:0000256" key="20">
    <source>
        <dbReference type="SAM" id="MobiDB-lite"/>
    </source>
</evidence>
<feature type="transmembrane region" description="Helical" evidence="21">
    <location>
        <begin position="136"/>
        <end position="157"/>
    </location>
</feature>
<evidence type="ECO:0000256" key="7">
    <source>
        <dbReference type="ARBA" id="ARBA00022857"/>
    </source>
</evidence>
<feature type="compositionally biased region" description="Low complexity" evidence="20">
    <location>
        <begin position="7"/>
        <end position="22"/>
    </location>
</feature>
<feature type="transmembrane region" description="Helical" evidence="21">
    <location>
        <begin position="251"/>
        <end position="268"/>
    </location>
</feature>
<evidence type="ECO:0000256" key="11">
    <source>
        <dbReference type="ARBA" id="ARBA00023011"/>
    </source>
</evidence>
<keyword evidence="12" id="KW-0443">Lipid metabolism</keyword>
<evidence type="ECO:0000256" key="17">
    <source>
        <dbReference type="ARBA" id="ARBA00042688"/>
    </source>
</evidence>
<protein>
    <recommendedName>
        <fullName evidence="16">7-dehydrocholesterol reductase</fullName>
        <ecNumber evidence="16">1.3.1.21</ecNumber>
    </recommendedName>
    <alternativeName>
        <fullName evidence="17">Sterol Delta(7)-reductase</fullName>
    </alternativeName>
</protein>
<evidence type="ECO:0000256" key="9">
    <source>
        <dbReference type="ARBA" id="ARBA00022989"/>
    </source>
</evidence>
<accession>A0A915BE70</accession>
<keyword evidence="11" id="KW-0756">Sterol biosynthesis</keyword>
<evidence type="ECO:0000313" key="22">
    <source>
        <dbReference type="Proteomes" id="UP000887569"/>
    </source>
</evidence>
<evidence type="ECO:0000256" key="12">
    <source>
        <dbReference type="ARBA" id="ARBA00023098"/>
    </source>
</evidence>
<evidence type="ECO:0000256" key="3">
    <source>
        <dbReference type="ARBA" id="ARBA00022516"/>
    </source>
</evidence>
<dbReference type="GO" id="GO:0006695">
    <property type="term" value="P:cholesterol biosynthetic process"/>
    <property type="evidence" value="ECO:0007669"/>
    <property type="project" value="UniProtKB-KW"/>
</dbReference>
<feature type="region of interest" description="Disordered" evidence="20">
    <location>
        <begin position="1"/>
        <end position="22"/>
    </location>
</feature>
<keyword evidence="14" id="KW-1207">Sterol metabolism</keyword>
<dbReference type="GO" id="GO:0047598">
    <property type="term" value="F:7-dehydrocholesterol reductase activity"/>
    <property type="evidence" value="ECO:0007669"/>
    <property type="project" value="UniProtKB-EC"/>
</dbReference>
<dbReference type="PANTHER" id="PTHR21257">
    <property type="entry name" value="DELTA(14)-STEROL REDUCTASE"/>
    <property type="match status" value="1"/>
</dbReference>
<dbReference type="EC" id="1.3.1.21" evidence="16"/>
<feature type="transmembrane region" description="Helical" evidence="21">
    <location>
        <begin position="221"/>
        <end position="239"/>
    </location>
</feature>
<dbReference type="PANTHER" id="PTHR21257:SF38">
    <property type="entry name" value="7-DEHYDROCHOLESTEROL REDUCTASE"/>
    <property type="match status" value="1"/>
</dbReference>
<comment type="similarity">
    <text evidence="2">Belongs to the ERG4/ERG24 family.</text>
</comment>
<dbReference type="Gene3D" id="1.20.120.1630">
    <property type="match status" value="1"/>
</dbReference>
<dbReference type="GO" id="GO:0005789">
    <property type="term" value="C:endoplasmic reticulum membrane"/>
    <property type="evidence" value="ECO:0007669"/>
    <property type="project" value="TreeGrafter"/>
</dbReference>
<comment type="catalytic activity">
    <reaction evidence="19">
        <text>7-dehydrodesmosterol + NADPH + H(+) = desmosterol + NADP(+)</text>
        <dbReference type="Rhea" id="RHEA:46740"/>
        <dbReference type="ChEBI" id="CHEBI:15378"/>
        <dbReference type="ChEBI" id="CHEBI:17737"/>
        <dbReference type="ChEBI" id="CHEBI:27910"/>
        <dbReference type="ChEBI" id="CHEBI:57783"/>
        <dbReference type="ChEBI" id="CHEBI:58349"/>
    </reaction>
    <physiologicalReaction direction="left-to-right" evidence="19">
        <dbReference type="Rhea" id="RHEA:46741"/>
    </physiologicalReaction>
</comment>
<feature type="transmembrane region" description="Helical" evidence="21">
    <location>
        <begin position="101"/>
        <end position="124"/>
    </location>
</feature>